<accession>A0AAN9SSS1</accession>
<keyword evidence="2" id="KW-1185">Reference proteome</keyword>
<protein>
    <submittedName>
        <fullName evidence="1">Uncharacterized protein</fullName>
    </submittedName>
</protein>
<name>A0AAN9SSS1_PSOTE</name>
<reference evidence="1 2" key="1">
    <citation type="submission" date="2024-01" db="EMBL/GenBank/DDBJ databases">
        <title>The genomes of 5 underutilized Papilionoideae crops provide insights into root nodulation and disease resistanc.</title>
        <authorList>
            <person name="Jiang F."/>
        </authorList>
    </citation>
    <scope>NUCLEOTIDE SEQUENCE [LARGE SCALE GENOMIC DNA]</scope>
    <source>
        <strain evidence="1">DUOXIRENSHENG_FW03</strain>
        <tissue evidence="1">Leaves</tissue>
    </source>
</reference>
<dbReference type="AlphaFoldDB" id="A0AAN9SSS1"/>
<comment type="caution">
    <text evidence="1">The sequence shown here is derived from an EMBL/GenBank/DDBJ whole genome shotgun (WGS) entry which is preliminary data.</text>
</comment>
<sequence length="88" mass="9546">MCQHSPVSTVRSSLRPRSFTASRSVLLLFCLAVPPFLDRRSQLCLGGISSPTLRPRRWVFTSSAVALPASPWATPMCPLFLISAGSLS</sequence>
<proteinExistence type="predicted"/>
<evidence type="ECO:0000313" key="2">
    <source>
        <dbReference type="Proteomes" id="UP001386955"/>
    </source>
</evidence>
<gene>
    <name evidence="1" type="ORF">VNO78_07212</name>
</gene>
<dbReference type="Proteomes" id="UP001386955">
    <property type="component" value="Unassembled WGS sequence"/>
</dbReference>
<dbReference type="EMBL" id="JAYMYS010000002">
    <property type="protein sequence ID" value="KAK7405649.1"/>
    <property type="molecule type" value="Genomic_DNA"/>
</dbReference>
<evidence type="ECO:0000313" key="1">
    <source>
        <dbReference type="EMBL" id="KAK7405649.1"/>
    </source>
</evidence>
<organism evidence="1 2">
    <name type="scientific">Psophocarpus tetragonolobus</name>
    <name type="common">Winged bean</name>
    <name type="synonym">Dolichos tetragonolobus</name>
    <dbReference type="NCBI Taxonomy" id="3891"/>
    <lineage>
        <taxon>Eukaryota</taxon>
        <taxon>Viridiplantae</taxon>
        <taxon>Streptophyta</taxon>
        <taxon>Embryophyta</taxon>
        <taxon>Tracheophyta</taxon>
        <taxon>Spermatophyta</taxon>
        <taxon>Magnoliopsida</taxon>
        <taxon>eudicotyledons</taxon>
        <taxon>Gunneridae</taxon>
        <taxon>Pentapetalae</taxon>
        <taxon>rosids</taxon>
        <taxon>fabids</taxon>
        <taxon>Fabales</taxon>
        <taxon>Fabaceae</taxon>
        <taxon>Papilionoideae</taxon>
        <taxon>50 kb inversion clade</taxon>
        <taxon>NPAAA clade</taxon>
        <taxon>indigoferoid/millettioid clade</taxon>
        <taxon>Phaseoleae</taxon>
        <taxon>Psophocarpus</taxon>
    </lineage>
</organism>